<dbReference type="CDD" id="cd23992">
    <property type="entry name" value="PBP_GOBP"/>
    <property type="match status" value="1"/>
</dbReference>
<dbReference type="AlphaFoldDB" id="A0A6B9F3Y8"/>
<dbReference type="SMART" id="SM00708">
    <property type="entry name" value="PhBP"/>
    <property type="match status" value="1"/>
</dbReference>
<dbReference type="SUPFAM" id="SSF47565">
    <property type="entry name" value="Insect pheromone/odorant-binding proteins"/>
    <property type="match status" value="1"/>
</dbReference>
<evidence type="ECO:0000256" key="1">
    <source>
        <dbReference type="SAM" id="SignalP"/>
    </source>
</evidence>
<proteinExistence type="evidence at transcript level"/>
<dbReference type="PANTHER" id="PTHR21364">
    <property type="entry name" value="GENERAL ODORANT-BINDING PROTEIN 19A"/>
    <property type="match status" value="1"/>
</dbReference>
<dbReference type="SMR" id="A0A6B9F3Y8"/>
<feature type="chain" id="PRO_5025527607" evidence="1">
    <location>
        <begin position="26"/>
        <end position="149"/>
    </location>
</feature>
<gene>
    <name evidence="2" type="primary">GOBP6</name>
</gene>
<reference evidence="2" key="1">
    <citation type="submission" date="2019-05" db="EMBL/GenBank/DDBJ databases">
        <title>Molecular characterization and functional analysis of general odorant binding protein 6 from Diaphorina citri Kuwayama (Hemiptera: Psyllidae).</title>
        <authorList>
            <person name="Wang Z."/>
            <person name="Zeng X."/>
        </authorList>
    </citation>
    <scope>NUCLEOTIDE SEQUENCE</scope>
</reference>
<organism evidence="2">
    <name type="scientific">Diaphorina citri</name>
    <name type="common">Asian citrus psyllid</name>
    <dbReference type="NCBI Taxonomy" id="121845"/>
    <lineage>
        <taxon>Eukaryota</taxon>
        <taxon>Metazoa</taxon>
        <taxon>Ecdysozoa</taxon>
        <taxon>Arthropoda</taxon>
        <taxon>Hexapoda</taxon>
        <taxon>Insecta</taxon>
        <taxon>Pterygota</taxon>
        <taxon>Neoptera</taxon>
        <taxon>Paraneoptera</taxon>
        <taxon>Hemiptera</taxon>
        <taxon>Sternorrhyncha</taxon>
        <taxon>Psylloidea</taxon>
        <taxon>Psyllidae</taxon>
        <taxon>Diaphorininae</taxon>
        <taxon>Diaphorina</taxon>
    </lineage>
</organism>
<protein>
    <submittedName>
        <fullName evidence="2">General odorant-binding protein 6</fullName>
    </submittedName>
</protein>
<sequence>MLIQSCTVFNLSILFVSVLYCSVESALPEAQMKAFKKQIKNQCVQKTKIDPAMIEGALNGNFPEDHKFECFVKCIMDKSLVTTKGRIDWKKIQTTSKAMLPPKLAKKVEAVAAVCKDIELQEDLCKHAVAATKCVYENDKELFKFMNPE</sequence>
<dbReference type="Pfam" id="PF01395">
    <property type="entry name" value="PBP_GOBP"/>
    <property type="match status" value="1"/>
</dbReference>
<keyword evidence="1" id="KW-0732">Signal</keyword>
<dbReference type="InterPro" id="IPR006170">
    <property type="entry name" value="PBP/GOBP"/>
</dbReference>
<evidence type="ECO:0000313" key="2">
    <source>
        <dbReference type="EMBL" id="QGX89948.1"/>
    </source>
</evidence>
<dbReference type="EMBL" id="MK962021">
    <property type="protein sequence ID" value="QGX89948.1"/>
    <property type="molecule type" value="mRNA"/>
</dbReference>
<dbReference type="PANTHER" id="PTHR21364:SF2">
    <property type="entry name" value="GENERAL ODORANT-BINDING PROTEIN 19A"/>
    <property type="match status" value="1"/>
</dbReference>
<dbReference type="Gene3D" id="1.10.238.20">
    <property type="entry name" value="Pheromone/general odorant binding protein domain"/>
    <property type="match status" value="1"/>
</dbReference>
<accession>A0A6B9F3Y8</accession>
<name>A0A6B9F3Y8_DIACI</name>
<dbReference type="InterPro" id="IPR036728">
    <property type="entry name" value="PBP_GOBP_sf"/>
</dbReference>
<feature type="signal peptide" evidence="1">
    <location>
        <begin position="1"/>
        <end position="25"/>
    </location>
</feature>
<dbReference type="GO" id="GO:0005549">
    <property type="term" value="F:odorant binding"/>
    <property type="evidence" value="ECO:0007669"/>
    <property type="project" value="InterPro"/>
</dbReference>